<organism evidence="5 6">
    <name type="scientific">Mesorhizobium australicum</name>
    <dbReference type="NCBI Taxonomy" id="536018"/>
    <lineage>
        <taxon>Bacteria</taxon>
        <taxon>Pseudomonadati</taxon>
        <taxon>Pseudomonadota</taxon>
        <taxon>Alphaproteobacteria</taxon>
        <taxon>Hyphomicrobiales</taxon>
        <taxon>Phyllobacteriaceae</taxon>
        <taxon>Mesorhizobium</taxon>
    </lineage>
</organism>
<dbReference type="Pfam" id="PF00501">
    <property type="entry name" value="AMP-binding"/>
    <property type="match status" value="1"/>
</dbReference>
<evidence type="ECO:0000259" key="3">
    <source>
        <dbReference type="Pfam" id="PF00501"/>
    </source>
</evidence>
<evidence type="ECO:0000313" key="5">
    <source>
        <dbReference type="EMBL" id="SMH51705.1"/>
    </source>
</evidence>
<dbReference type="OrthoDB" id="9803968at2"/>
<feature type="domain" description="AMP-dependent synthetase/ligase" evidence="3">
    <location>
        <begin position="33"/>
        <end position="389"/>
    </location>
</feature>
<dbReference type="Proteomes" id="UP000193083">
    <property type="component" value="Unassembled WGS sequence"/>
</dbReference>
<keyword evidence="2 5" id="KW-0436">Ligase</keyword>
<dbReference type="InterPro" id="IPR020845">
    <property type="entry name" value="AMP-binding_CS"/>
</dbReference>
<feature type="domain" description="AMP-binding enzyme C-terminal" evidence="4">
    <location>
        <begin position="439"/>
        <end position="515"/>
    </location>
</feature>
<dbReference type="InterPro" id="IPR025110">
    <property type="entry name" value="AMP-bd_C"/>
</dbReference>
<proteinExistence type="inferred from homology"/>
<sequence>MNLLDKRHQEIGKNRRLAPSSARPLGQIAIEKTRQDPERLVLVEGTCRISRAQMLDSALRLGGALYARGLRPGSAIAFQLPNWWEASVINLAASLFGLRLVPLLTFYREAELSIMLAACGVEAIFVPAFHRGVDYPALVARLDDRPAHVLTVRGDPASADDFKQLIRHEAGEVCIPAADDIKFVLFTSGSTGHPKGVIHSHATIDGTIRMASEFWSIGTADILFVASPIGHIGGSIYAFEFPWITDCVALLSDSWNPDEAVSLIDENGITFMAGATPFLSGLLAAAERAGRQLESLRRFICGGASVPPELVRKGLERFPNAVVSRAYGSTEVPLACPGIRTREEARLRADTDGEAASEILIVSDEGLAVAEGEQGEIFARGPQMFLGYLNPSDEEGAFTEDGFFRMGDLGRLVAGRFIEITGRKKEIIIRKGENISPLEIENALLRHVGVRQVAVVGVPDQERGEMVVAFVIAEDGHTFGFADMIAHLTTLGLARQKFPEKLHVVTTLPLNAVGKVQKMELRNWALAADARFADPSP</sequence>
<dbReference type="EMBL" id="FXBL01000004">
    <property type="protein sequence ID" value="SMH51705.1"/>
    <property type="molecule type" value="Genomic_DNA"/>
</dbReference>
<evidence type="ECO:0000259" key="4">
    <source>
        <dbReference type="Pfam" id="PF13193"/>
    </source>
</evidence>
<dbReference type="GO" id="GO:0031956">
    <property type="term" value="F:medium-chain fatty acid-CoA ligase activity"/>
    <property type="evidence" value="ECO:0007669"/>
    <property type="project" value="TreeGrafter"/>
</dbReference>
<dbReference type="Pfam" id="PF13193">
    <property type="entry name" value="AMP-binding_C"/>
    <property type="match status" value="1"/>
</dbReference>
<name>A0A1X7PLJ2_9HYPH</name>
<dbReference type="InterPro" id="IPR000873">
    <property type="entry name" value="AMP-dep_synth/lig_dom"/>
</dbReference>
<accession>A0A1X7PLJ2</accession>
<dbReference type="SUPFAM" id="SSF56801">
    <property type="entry name" value="Acetyl-CoA synthetase-like"/>
    <property type="match status" value="1"/>
</dbReference>
<dbReference type="PANTHER" id="PTHR43201">
    <property type="entry name" value="ACYL-COA SYNTHETASE"/>
    <property type="match status" value="1"/>
</dbReference>
<dbReference type="GO" id="GO:0006631">
    <property type="term" value="P:fatty acid metabolic process"/>
    <property type="evidence" value="ECO:0007669"/>
    <property type="project" value="TreeGrafter"/>
</dbReference>
<evidence type="ECO:0000256" key="2">
    <source>
        <dbReference type="ARBA" id="ARBA00022598"/>
    </source>
</evidence>
<reference evidence="5 6" key="1">
    <citation type="submission" date="2017-04" db="EMBL/GenBank/DDBJ databases">
        <authorList>
            <person name="Afonso C.L."/>
            <person name="Miller P.J."/>
            <person name="Scott M.A."/>
            <person name="Spackman E."/>
            <person name="Goraichik I."/>
            <person name="Dimitrov K.M."/>
            <person name="Suarez D.L."/>
            <person name="Swayne D.E."/>
        </authorList>
    </citation>
    <scope>NUCLEOTIDE SEQUENCE [LARGE SCALE GENOMIC DNA]</scope>
    <source>
        <strain evidence="5 6">B5P</strain>
    </source>
</reference>
<evidence type="ECO:0000256" key="1">
    <source>
        <dbReference type="ARBA" id="ARBA00006432"/>
    </source>
</evidence>
<dbReference type="RefSeq" id="WP_085466182.1">
    <property type="nucleotide sequence ID" value="NZ_FXBL01000004.1"/>
</dbReference>
<dbReference type="Gene3D" id="3.40.50.12780">
    <property type="entry name" value="N-terminal domain of ligase-like"/>
    <property type="match status" value="1"/>
</dbReference>
<evidence type="ECO:0000313" key="6">
    <source>
        <dbReference type="Proteomes" id="UP000193083"/>
    </source>
</evidence>
<dbReference type="InterPro" id="IPR045851">
    <property type="entry name" value="AMP-bd_C_sf"/>
</dbReference>
<keyword evidence="6" id="KW-1185">Reference proteome</keyword>
<comment type="similarity">
    <text evidence="1">Belongs to the ATP-dependent AMP-binding enzyme family.</text>
</comment>
<dbReference type="AlphaFoldDB" id="A0A1X7PLJ2"/>
<dbReference type="PANTHER" id="PTHR43201:SF5">
    <property type="entry name" value="MEDIUM-CHAIN ACYL-COA LIGASE ACSF2, MITOCHONDRIAL"/>
    <property type="match status" value="1"/>
</dbReference>
<dbReference type="Gene3D" id="3.30.300.30">
    <property type="match status" value="1"/>
</dbReference>
<gene>
    <name evidence="5" type="ORF">SAMN02982922_4499</name>
</gene>
<dbReference type="PROSITE" id="PS00455">
    <property type="entry name" value="AMP_BINDING"/>
    <property type="match status" value="1"/>
</dbReference>
<dbReference type="InterPro" id="IPR042099">
    <property type="entry name" value="ANL_N_sf"/>
</dbReference>
<protein>
    <submittedName>
        <fullName evidence="5">Acyl-CoA synthetase (AMP-forming)/AMP-acid ligase II</fullName>
    </submittedName>
</protein>